<reference evidence="1" key="1">
    <citation type="submission" date="2024-07" db="EMBL/GenBank/DDBJ databases">
        <title>Metagenome and Metagenome-Assembled Genomes of Archaea from a hot spring from the geothermal field of Los Azufres, Mexico.</title>
        <authorList>
            <person name="Marin-Paredes R."/>
            <person name="Martinez-Romero E."/>
            <person name="Servin-Garciduenas L.E."/>
        </authorList>
    </citation>
    <scope>NUCLEOTIDE SEQUENCE</scope>
    <source>
        <strain evidence="1">AZ1-454</strain>
    </source>
</reference>
<accession>A0ACC6TQ21</accession>
<evidence type="ECO:0000313" key="2">
    <source>
        <dbReference type="Proteomes" id="UP000053480"/>
    </source>
</evidence>
<proteinExistence type="predicted"/>
<comment type="caution">
    <text evidence="1">The sequence shown here is derived from an EMBL/GenBank/DDBJ whole genome shotgun (WGS) entry which is preliminary data.</text>
</comment>
<protein>
    <submittedName>
        <fullName evidence="1">YkgJ family cysteine cluster protein</fullName>
    </submittedName>
</protein>
<dbReference type="Proteomes" id="UP000053480">
    <property type="component" value="Unassembled WGS sequence"/>
</dbReference>
<sequence length="200" mass="22817">MINVILLNKLTKSSLKGDVKAFLDLLDALRPYLDIPQVNSALYSVVYQLAMNSLIDVSDYCRKCGGKCCSSGNPVPVFPFDYEEMKLRMPNLELKKQGEFYLLPRPCPYQDGWKCKIHNFKPYACLSFPFSTEDEQKEVIDNYAKGVPSFKVPDYCIAGKKVKEVVDEVAREMERSLGRTPSPLELLEELVKRFGGEKRK</sequence>
<gene>
    <name evidence="1" type="ORF">TQ35_0006840</name>
</gene>
<evidence type="ECO:0000313" key="1">
    <source>
        <dbReference type="EMBL" id="MEW9491899.1"/>
    </source>
</evidence>
<dbReference type="EMBL" id="JZWS03000008">
    <property type="protein sequence ID" value="MEW9491899.1"/>
    <property type="molecule type" value="Genomic_DNA"/>
</dbReference>
<name>A0ACC6TQ21_9CREN</name>
<organism evidence="1 2">
    <name type="scientific">Candidatus Aramenus sulfurataquae</name>
    <dbReference type="NCBI Taxonomy" id="1326980"/>
    <lineage>
        <taxon>Archaea</taxon>
        <taxon>Thermoproteota</taxon>
        <taxon>Thermoprotei</taxon>
        <taxon>Sulfolobales</taxon>
        <taxon>Sulfolobaceae</taxon>
        <taxon>Candidatus Aramenus</taxon>
    </lineage>
</organism>